<dbReference type="Proteomes" id="UP000790377">
    <property type="component" value="Unassembled WGS sequence"/>
</dbReference>
<protein>
    <submittedName>
        <fullName evidence="1">Uncharacterized protein</fullName>
    </submittedName>
</protein>
<proteinExistence type="predicted"/>
<accession>A0ACB7ZZF9</accession>
<comment type="caution">
    <text evidence="1">The sequence shown here is derived from an EMBL/GenBank/DDBJ whole genome shotgun (WGS) entry which is preliminary data.</text>
</comment>
<evidence type="ECO:0000313" key="1">
    <source>
        <dbReference type="EMBL" id="KAH7906346.1"/>
    </source>
</evidence>
<name>A0ACB7ZZF9_9AGAM</name>
<gene>
    <name evidence="1" type="ORF">BJ138DRAFT_1117666</name>
</gene>
<keyword evidence="2" id="KW-1185">Reference proteome</keyword>
<sequence length="296" mass="33956">MALEVITHIFTFMPIANLMEFASMCRTHRIWVLQYINQRKDNHLAKFVTSPTYLLHAMRITSSVISGSFALAMLLPAADVAWGVADLDIYTNFKSYHRLIIYLLREGYTIRSTTRRHSPVCYSNSAIRKVMTLDKQTRSIDVIISAFKDSTIPIFHFHSTIVMNYVSADSLFSAYPRLTSQYRALVNPLSLPQSHVNGPSCAMEKYRHRGFRIPTWSERNTPGDPHTCENNMSCPRQIRATHDRGSLRLELDIANVTDTADNEGNKVVLWRFGGERCVDGNQEDIYMEPYIIHEDM</sequence>
<reference evidence="1" key="1">
    <citation type="journal article" date="2021" name="New Phytol.">
        <title>Evolutionary innovations through gain and loss of genes in the ectomycorrhizal Boletales.</title>
        <authorList>
            <person name="Wu G."/>
            <person name="Miyauchi S."/>
            <person name="Morin E."/>
            <person name="Kuo A."/>
            <person name="Drula E."/>
            <person name="Varga T."/>
            <person name="Kohler A."/>
            <person name="Feng B."/>
            <person name="Cao Y."/>
            <person name="Lipzen A."/>
            <person name="Daum C."/>
            <person name="Hundley H."/>
            <person name="Pangilinan J."/>
            <person name="Johnson J."/>
            <person name="Barry K."/>
            <person name="LaButti K."/>
            <person name="Ng V."/>
            <person name="Ahrendt S."/>
            <person name="Min B."/>
            <person name="Choi I.G."/>
            <person name="Park H."/>
            <person name="Plett J.M."/>
            <person name="Magnuson J."/>
            <person name="Spatafora J.W."/>
            <person name="Nagy L.G."/>
            <person name="Henrissat B."/>
            <person name="Grigoriev I.V."/>
            <person name="Yang Z.L."/>
            <person name="Xu J."/>
            <person name="Martin F.M."/>
        </authorList>
    </citation>
    <scope>NUCLEOTIDE SEQUENCE</scope>
    <source>
        <strain evidence="1">ATCC 28755</strain>
    </source>
</reference>
<evidence type="ECO:0000313" key="2">
    <source>
        <dbReference type="Proteomes" id="UP000790377"/>
    </source>
</evidence>
<dbReference type="EMBL" id="MU268033">
    <property type="protein sequence ID" value="KAH7906346.1"/>
    <property type="molecule type" value="Genomic_DNA"/>
</dbReference>
<organism evidence="1 2">
    <name type="scientific">Hygrophoropsis aurantiaca</name>
    <dbReference type="NCBI Taxonomy" id="72124"/>
    <lineage>
        <taxon>Eukaryota</taxon>
        <taxon>Fungi</taxon>
        <taxon>Dikarya</taxon>
        <taxon>Basidiomycota</taxon>
        <taxon>Agaricomycotina</taxon>
        <taxon>Agaricomycetes</taxon>
        <taxon>Agaricomycetidae</taxon>
        <taxon>Boletales</taxon>
        <taxon>Coniophorineae</taxon>
        <taxon>Hygrophoropsidaceae</taxon>
        <taxon>Hygrophoropsis</taxon>
    </lineage>
</organism>